<dbReference type="CDD" id="cd00769">
    <property type="entry name" value="PheRS_beta_core"/>
    <property type="match status" value="1"/>
</dbReference>
<keyword evidence="6 15" id="KW-0436">Ligase</keyword>
<dbReference type="PANTHER" id="PTHR10947">
    <property type="entry name" value="PHENYLALANYL-TRNA SYNTHETASE BETA CHAIN AND LEUCINE-RICH REPEAT-CONTAINING PROTEIN 47"/>
    <property type="match status" value="1"/>
</dbReference>
<dbReference type="PANTHER" id="PTHR10947:SF0">
    <property type="entry name" value="PHENYLALANINE--TRNA LIGASE BETA SUBUNIT"/>
    <property type="match status" value="1"/>
</dbReference>
<dbReference type="SUPFAM" id="SSF55681">
    <property type="entry name" value="Class II aaRS and biotin synthetases"/>
    <property type="match status" value="1"/>
</dbReference>
<evidence type="ECO:0000256" key="3">
    <source>
        <dbReference type="ARBA" id="ARBA00011209"/>
    </source>
</evidence>
<feature type="domain" description="TRNA-binding" evidence="17">
    <location>
        <begin position="40"/>
        <end position="155"/>
    </location>
</feature>
<feature type="binding site" evidence="15">
    <location>
        <position position="472"/>
    </location>
    <ligand>
        <name>Mg(2+)</name>
        <dbReference type="ChEBI" id="CHEBI:18420"/>
        <note>shared with alpha subunit</note>
    </ligand>
</feature>
<dbReference type="HAMAP" id="MF_00283">
    <property type="entry name" value="Phe_tRNA_synth_beta1"/>
    <property type="match status" value="1"/>
</dbReference>
<dbReference type="EC" id="6.1.1.20" evidence="15"/>
<dbReference type="InterPro" id="IPR005147">
    <property type="entry name" value="tRNA_synthase_B5-dom"/>
</dbReference>
<keyword evidence="12 15" id="KW-0648">Protein biosynthesis</keyword>
<comment type="subunit">
    <text evidence="3 15">Tetramer of two alpha and two beta subunits.</text>
</comment>
<reference evidence="20 21" key="1">
    <citation type="journal article" date="2015" name="Genome Announc.">
        <title>Expanding the biotechnology potential of lactobacilli through comparative genomics of 213 strains and associated genera.</title>
        <authorList>
            <person name="Sun Z."/>
            <person name="Harris H.M."/>
            <person name="McCann A."/>
            <person name="Guo C."/>
            <person name="Argimon S."/>
            <person name="Zhang W."/>
            <person name="Yang X."/>
            <person name="Jeffery I.B."/>
            <person name="Cooney J.C."/>
            <person name="Kagawa T.F."/>
            <person name="Liu W."/>
            <person name="Song Y."/>
            <person name="Salvetti E."/>
            <person name="Wrobel A."/>
            <person name="Rasinkangas P."/>
            <person name="Parkhill J."/>
            <person name="Rea M.C."/>
            <person name="O'Sullivan O."/>
            <person name="Ritari J."/>
            <person name="Douillard F.P."/>
            <person name="Paul Ross R."/>
            <person name="Yang R."/>
            <person name="Briner A.E."/>
            <person name="Felis G.E."/>
            <person name="de Vos W.M."/>
            <person name="Barrangou R."/>
            <person name="Klaenhammer T.R."/>
            <person name="Caufield P.W."/>
            <person name="Cui Y."/>
            <person name="Zhang H."/>
            <person name="O'Toole P.W."/>
        </authorList>
    </citation>
    <scope>NUCLEOTIDE SEQUENCE [LARGE SCALE GENOMIC DNA]</scope>
    <source>
        <strain evidence="20 21">DSM 15353</strain>
    </source>
</reference>
<sequence length="804" mass="89689">MKVSKKWLNEYVPVEDIDTNSLANKIELSAVEIDGVSRLEDGQKKIVVGHINSLVSHPNSDHLKICQVDVGEEEPYQIVCGAPNVESGQNVIVALPNSWIAGHNKIKKSKMRGEVSMGMICSLQEIGFSESVVPKKYADGIYVLPQDAIPGQPIFSYLGMDEDVIDIDITPNRADLLSIRGVANEVAALYDKKVSFSQPELSEESGSQIADYVEVNAPAELAPTYLMRIIKNVKVAESPLWLQKRLWNAGIRPINNVVDVTNYILMDYGQPLHSFDYDKLETKNIVVRLAQEGEEITTLDDEKRKLSAHDIVITNGDVPVALAGTMGGANTQIDDRSQTIALESAVFDGHRIRKTARKEKLHSEASVRFERGINVATVREALDSAAELIAELGDGQIVAGVAGEEHADQSAKKVEISLERINHVLGTELDSQEVKQIFTRLDFGVEEDHGVYTVEIPVRRWDIEIDADLIEEVARLYGYDKLPATLPAGEATPGKYTKVQKAIRETRRLLESAGLDQAISYGLTTPKKAQRFAMKPALQTNLDFPMSSDHTTLRMNLLSGLLDDLSYNSARKVENVALYEQGRVFFRDEDNERPREVEHVAGALTGLFHEATWNASKKPVDFYLTKGIITFLLSALGITQGIRFEATAKHEEMHPGRTADIYLNDQLLGFVGEIHPNLAKEYKLKRTYVFELDLEKIIAAPKGELVYQEISKYPTITHDVALAVPNEITNQQILNSIWANGGHHLVDVRLFDYYQGEHITKGFKSLAYTLVYQDKKATLKDDEVTAEFDRAITKLQEELEVTVR</sequence>
<dbReference type="InterPro" id="IPR041616">
    <property type="entry name" value="PheRS_beta_core"/>
</dbReference>
<dbReference type="Gene3D" id="3.50.40.10">
    <property type="entry name" value="Phenylalanyl-trna Synthetase, Chain B, domain 3"/>
    <property type="match status" value="1"/>
</dbReference>
<dbReference type="SMART" id="SM00874">
    <property type="entry name" value="B5"/>
    <property type="match status" value="1"/>
</dbReference>
<dbReference type="OrthoDB" id="9805455at2"/>
<dbReference type="InterPro" id="IPR033714">
    <property type="entry name" value="tRNA_bind_bactPheRS"/>
</dbReference>
<dbReference type="FunFam" id="3.30.70.380:FF:000001">
    <property type="entry name" value="Phenylalanine--tRNA ligase beta subunit"/>
    <property type="match status" value="1"/>
</dbReference>
<evidence type="ECO:0000256" key="4">
    <source>
        <dbReference type="ARBA" id="ARBA00022490"/>
    </source>
</evidence>
<dbReference type="EMBL" id="JQBK01000086">
    <property type="protein sequence ID" value="KRN81078.1"/>
    <property type="molecule type" value="Genomic_DNA"/>
</dbReference>
<dbReference type="Pfam" id="PF03147">
    <property type="entry name" value="FDX-ACB"/>
    <property type="match status" value="1"/>
</dbReference>
<comment type="catalytic activity">
    <reaction evidence="14 15">
        <text>tRNA(Phe) + L-phenylalanine + ATP = L-phenylalanyl-tRNA(Phe) + AMP + diphosphate + H(+)</text>
        <dbReference type="Rhea" id="RHEA:19413"/>
        <dbReference type="Rhea" id="RHEA-COMP:9668"/>
        <dbReference type="Rhea" id="RHEA-COMP:9699"/>
        <dbReference type="ChEBI" id="CHEBI:15378"/>
        <dbReference type="ChEBI" id="CHEBI:30616"/>
        <dbReference type="ChEBI" id="CHEBI:33019"/>
        <dbReference type="ChEBI" id="CHEBI:58095"/>
        <dbReference type="ChEBI" id="CHEBI:78442"/>
        <dbReference type="ChEBI" id="CHEBI:78531"/>
        <dbReference type="ChEBI" id="CHEBI:456215"/>
        <dbReference type="EC" id="6.1.1.20"/>
    </reaction>
</comment>
<evidence type="ECO:0000256" key="14">
    <source>
        <dbReference type="ARBA" id="ARBA00049255"/>
    </source>
</evidence>
<evidence type="ECO:0000256" key="16">
    <source>
        <dbReference type="PROSITE-ProRule" id="PRU00209"/>
    </source>
</evidence>
<evidence type="ECO:0000259" key="18">
    <source>
        <dbReference type="PROSITE" id="PS51447"/>
    </source>
</evidence>
<dbReference type="SUPFAM" id="SSF54991">
    <property type="entry name" value="Anticodon-binding domain of PheRS"/>
    <property type="match status" value="1"/>
</dbReference>
<evidence type="ECO:0000256" key="7">
    <source>
        <dbReference type="ARBA" id="ARBA00022723"/>
    </source>
</evidence>
<dbReference type="Gene3D" id="3.30.930.10">
    <property type="entry name" value="Bira Bifunctional Protein, Domain 2"/>
    <property type="match status" value="1"/>
</dbReference>
<name>A0A0R2K080_9LACO</name>
<dbReference type="InterPro" id="IPR045864">
    <property type="entry name" value="aa-tRNA-synth_II/BPL/LPL"/>
</dbReference>
<dbReference type="GO" id="GO:0006432">
    <property type="term" value="P:phenylalanyl-tRNA aminoacylation"/>
    <property type="evidence" value="ECO:0007669"/>
    <property type="project" value="UniProtKB-UniRule"/>
</dbReference>
<dbReference type="SUPFAM" id="SSF50249">
    <property type="entry name" value="Nucleic acid-binding proteins"/>
    <property type="match status" value="1"/>
</dbReference>
<dbReference type="PROSITE" id="PS51447">
    <property type="entry name" value="FDX_ACB"/>
    <property type="match status" value="1"/>
</dbReference>
<keyword evidence="11 16" id="KW-0694">RNA-binding</keyword>
<evidence type="ECO:0000256" key="15">
    <source>
        <dbReference type="HAMAP-Rule" id="MF_00283"/>
    </source>
</evidence>
<dbReference type="NCBIfam" id="TIGR00472">
    <property type="entry name" value="pheT_bact"/>
    <property type="match status" value="1"/>
</dbReference>
<evidence type="ECO:0000256" key="9">
    <source>
        <dbReference type="ARBA" id="ARBA00022840"/>
    </source>
</evidence>
<evidence type="ECO:0000313" key="21">
    <source>
        <dbReference type="Proteomes" id="UP000051491"/>
    </source>
</evidence>
<keyword evidence="13 15" id="KW-0030">Aminoacyl-tRNA synthetase</keyword>
<keyword evidence="9 15" id="KW-0067">ATP-binding</keyword>
<dbReference type="FunFam" id="3.50.40.10:FF:000001">
    <property type="entry name" value="Phenylalanine--tRNA ligase beta subunit"/>
    <property type="match status" value="1"/>
</dbReference>
<dbReference type="InterPro" id="IPR012340">
    <property type="entry name" value="NA-bd_OB-fold"/>
</dbReference>
<feature type="binding site" evidence="15">
    <location>
        <position position="462"/>
    </location>
    <ligand>
        <name>Mg(2+)</name>
        <dbReference type="ChEBI" id="CHEBI:18420"/>
        <note>shared with alpha subunit</note>
    </ligand>
</feature>
<evidence type="ECO:0000313" key="20">
    <source>
        <dbReference type="EMBL" id="KRN81078.1"/>
    </source>
</evidence>
<dbReference type="FunFam" id="3.30.930.10:FF:000022">
    <property type="entry name" value="Phenylalanine--tRNA ligase beta subunit"/>
    <property type="match status" value="1"/>
</dbReference>
<dbReference type="SMART" id="SM00873">
    <property type="entry name" value="B3_4"/>
    <property type="match status" value="1"/>
</dbReference>
<dbReference type="GO" id="GO:0000287">
    <property type="term" value="F:magnesium ion binding"/>
    <property type="evidence" value="ECO:0007669"/>
    <property type="project" value="UniProtKB-UniRule"/>
</dbReference>
<feature type="binding site" evidence="15">
    <location>
        <position position="468"/>
    </location>
    <ligand>
        <name>Mg(2+)</name>
        <dbReference type="ChEBI" id="CHEBI:18420"/>
        <note>shared with alpha subunit</note>
    </ligand>
</feature>
<dbReference type="InterPro" id="IPR045060">
    <property type="entry name" value="Phe-tRNA-ligase_IIc_bsu"/>
</dbReference>
<dbReference type="SUPFAM" id="SSF46955">
    <property type="entry name" value="Putative DNA-binding domain"/>
    <property type="match status" value="1"/>
</dbReference>
<evidence type="ECO:0000256" key="5">
    <source>
        <dbReference type="ARBA" id="ARBA00022555"/>
    </source>
</evidence>
<comment type="caution">
    <text evidence="20">The sequence shown here is derived from an EMBL/GenBank/DDBJ whole genome shotgun (WGS) entry which is preliminary data.</text>
</comment>
<dbReference type="InterPro" id="IPR009061">
    <property type="entry name" value="DNA-bd_dom_put_sf"/>
</dbReference>
<organism evidence="20 21">
    <name type="scientific">Ligilactobacillus acidipiscis</name>
    <dbReference type="NCBI Taxonomy" id="89059"/>
    <lineage>
        <taxon>Bacteria</taxon>
        <taxon>Bacillati</taxon>
        <taxon>Bacillota</taxon>
        <taxon>Bacilli</taxon>
        <taxon>Lactobacillales</taxon>
        <taxon>Lactobacillaceae</taxon>
        <taxon>Ligilactobacillus</taxon>
    </lineage>
</organism>
<dbReference type="STRING" id="89059.LAC1533_1096"/>
<evidence type="ECO:0000256" key="13">
    <source>
        <dbReference type="ARBA" id="ARBA00023146"/>
    </source>
</evidence>
<dbReference type="GO" id="GO:0016740">
    <property type="term" value="F:transferase activity"/>
    <property type="evidence" value="ECO:0007669"/>
    <property type="project" value="UniProtKB-ARBA"/>
</dbReference>
<dbReference type="InterPro" id="IPR002547">
    <property type="entry name" value="tRNA-bd_dom"/>
</dbReference>
<keyword evidence="8 15" id="KW-0547">Nucleotide-binding</keyword>
<keyword evidence="7 15" id="KW-0479">Metal-binding</keyword>
<dbReference type="InterPro" id="IPR005146">
    <property type="entry name" value="B3/B4_tRNA-bd"/>
</dbReference>
<comment type="subcellular location">
    <subcellularLocation>
        <location evidence="1 15">Cytoplasm</location>
    </subcellularLocation>
</comment>
<accession>A0A0R2K080</accession>
<keyword evidence="4 15" id="KW-0963">Cytoplasm</keyword>
<dbReference type="GO" id="GO:0140096">
    <property type="term" value="F:catalytic activity, acting on a protein"/>
    <property type="evidence" value="ECO:0007669"/>
    <property type="project" value="UniProtKB-ARBA"/>
</dbReference>
<dbReference type="GO" id="GO:0004826">
    <property type="term" value="F:phenylalanine-tRNA ligase activity"/>
    <property type="evidence" value="ECO:0007669"/>
    <property type="project" value="UniProtKB-UniRule"/>
</dbReference>
<dbReference type="PROSITE" id="PS51483">
    <property type="entry name" value="B5"/>
    <property type="match status" value="1"/>
</dbReference>
<evidence type="ECO:0000256" key="6">
    <source>
        <dbReference type="ARBA" id="ARBA00022598"/>
    </source>
</evidence>
<dbReference type="InterPro" id="IPR004532">
    <property type="entry name" value="Phe-tRNA-ligase_IIc_bsu_bact"/>
</dbReference>
<dbReference type="Pfam" id="PF03484">
    <property type="entry name" value="B5"/>
    <property type="match status" value="1"/>
</dbReference>
<comment type="similarity">
    <text evidence="2 15">Belongs to the phenylalanyl-tRNA synthetase beta subunit family. Type 1 subfamily.</text>
</comment>
<dbReference type="NCBIfam" id="NF045760">
    <property type="entry name" value="YtpR"/>
    <property type="match status" value="1"/>
</dbReference>
<evidence type="ECO:0000256" key="1">
    <source>
        <dbReference type="ARBA" id="ARBA00004496"/>
    </source>
</evidence>
<evidence type="ECO:0000259" key="17">
    <source>
        <dbReference type="PROSITE" id="PS50886"/>
    </source>
</evidence>
<dbReference type="GO" id="GO:0009328">
    <property type="term" value="C:phenylalanine-tRNA ligase complex"/>
    <property type="evidence" value="ECO:0007669"/>
    <property type="project" value="TreeGrafter"/>
</dbReference>
<feature type="domain" description="B5" evidence="19">
    <location>
        <begin position="409"/>
        <end position="484"/>
    </location>
</feature>
<dbReference type="GO" id="GO:0000049">
    <property type="term" value="F:tRNA binding"/>
    <property type="evidence" value="ECO:0007669"/>
    <property type="project" value="UniProtKB-UniRule"/>
</dbReference>
<dbReference type="RefSeq" id="WP_056988152.1">
    <property type="nucleotide sequence ID" value="NZ_JQBK01000086.1"/>
</dbReference>
<evidence type="ECO:0000256" key="2">
    <source>
        <dbReference type="ARBA" id="ARBA00008653"/>
    </source>
</evidence>
<feature type="domain" description="FDX-ACB" evidence="18">
    <location>
        <begin position="711"/>
        <end position="804"/>
    </location>
</feature>
<dbReference type="Pfam" id="PF03483">
    <property type="entry name" value="B3_4"/>
    <property type="match status" value="1"/>
</dbReference>
<dbReference type="InterPro" id="IPR020825">
    <property type="entry name" value="Phe-tRNA_synthase-like_B3/B4"/>
</dbReference>
<dbReference type="FunFam" id="2.40.50.140:FF:000045">
    <property type="entry name" value="Phenylalanine--tRNA ligase beta subunit"/>
    <property type="match status" value="1"/>
</dbReference>
<evidence type="ECO:0000256" key="12">
    <source>
        <dbReference type="ARBA" id="ARBA00022917"/>
    </source>
</evidence>
<evidence type="ECO:0000256" key="8">
    <source>
        <dbReference type="ARBA" id="ARBA00022741"/>
    </source>
</evidence>
<proteinExistence type="inferred from homology"/>
<dbReference type="PROSITE" id="PS50886">
    <property type="entry name" value="TRBD"/>
    <property type="match status" value="1"/>
</dbReference>
<dbReference type="AlphaFoldDB" id="A0A0R2K080"/>
<dbReference type="InterPro" id="IPR036690">
    <property type="entry name" value="Fdx_antiC-bd_sf"/>
</dbReference>
<evidence type="ECO:0000256" key="11">
    <source>
        <dbReference type="ARBA" id="ARBA00022884"/>
    </source>
</evidence>
<dbReference type="Pfam" id="PF01588">
    <property type="entry name" value="tRNA_bind"/>
    <property type="match status" value="1"/>
</dbReference>
<protein>
    <recommendedName>
        <fullName evidence="15">Phenylalanine--tRNA ligase beta subunit</fullName>
        <ecNumber evidence="15">6.1.1.20</ecNumber>
    </recommendedName>
    <alternativeName>
        <fullName evidence="15">Phenylalanyl-tRNA synthetase beta subunit</fullName>
        <shortName evidence="15">PheRS</shortName>
    </alternativeName>
</protein>
<dbReference type="Gene3D" id="3.30.70.380">
    <property type="entry name" value="Ferrodoxin-fold anticodon-binding domain"/>
    <property type="match status" value="1"/>
</dbReference>
<dbReference type="Gene3D" id="3.30.56.10">
    <property type="match status" value="2"/>
</dbReference>
<evidence type="ECO:0000259" key="19">
    <source>
        <dbReference type="PROSITE" id="PS51483"/>
    </source>
</evidence>
<evidence type="ECO:0000256" key="10">
    <source>
        <dbReference type="ARBA" id="ARBA00022842"/>
    </source>
</evidence>
<dbReference type="CDD" id="cd02796">
    <property type="entry name" value="tRNA_bind_bactPheRS"/>
    <property type="match status" value="1"/>
</dbReference>
<dbReference type="Proteomes" id="UP000051491">
    <property type="component" value="Unassembled WGS sequence"/>
</dbReference>
<dbReference type="Gene3D" id="2.40.50.140">
    <property type="entry name" value="Nucleic acid-binding proteins"/>
    <property type="match status" value="1"/>
</dbReference>
<feature type="binding site" evidence="15">
    <location>
        <position position="471"/>
    </location>
    <ligand>
        <name>Mg(2+)</name>
        <dbReference type="ChEBI" id="CHEBI:18420"/>
        <note>shared with alpha subunit</note>
    </ligand>
</feature>
<dbReference type="GO" id="GO:0005524">
    <property type="term" value="F:ATP binding"/>
    <property type="evidence" value="ECO:0007669"/>
    <property type="project" value="UniProtKB-UniRule"/>
</dbReference>
<gene>
    <name evidence="15" type="primary">pheT</name>
    <name evidence="20" type="ORF">IV43_GL002141</name>
</gene>
<dbReference type="InterPro" id="IPR005121">
    <property type="entry name" value="Fdx_antiC-bd"/>
</dbReference>
<dbReference type="SUPFAM" id="SSF56037">
    <property type="entry name" value="PheT/TilS domain"/>
    <property type="match status" value="1"/>
</dbReference>
<dbReference type="FunFam" id="3.30.56.10:FF:000002">
    <property type="entry name" value="Phenylalanine--tRNA ligase beta subunit"/>
    <property type="match status" value="1"/>
</dbReference>
<dbReference type="Pfam" id="PF17759">
    <property type="entry name" value="tRNA_synthFbeta"/>
    <property type="match status" value="1"/>
</dbReference>
<keyword evidence="10 15" id="KW-0460">Magnesium</keyword>
<dbReference type="PATRIC" id="fig|89059.3.peg.2261"/>
<keyword evidence="5 16" id="KW-0820">tRNA-binding</keyword>
<dbReference type="SMART" id="SM00896">
    <property type="entry name" value="FDX-ACB"/>
    <property type="match status" value="1"/>
</dbReference>
<comment type="cofactor">
    <cofactor evidence="15">
        <name>Mg(2+)</name>
        <dbReference type="ChEBI" id="CHEBI:18420"/>
    </cofactor>
    <text evidence="15">Binds 2 magnesium ions per tetramer.</text>
</comment>